<comment type="similarity">
    <text evidence="1">Belongs to the LacAB/RpiB family.</text>
</comment>
<dbReference type="RefSeq" id="WP_254667241.1">
    <property type="nucleotide sequence ID" value="NZ_JAVRER010000009.1"/>
</dbReference>
<reference evidence="3" key="1">
    <citation type="submission" date="2023-07" db="EMBL/GenBank/DDBJ databases">
        <title>30 novel species of actinomycetes from the DSMZ collection.</title>
        <authorList>
            <person name="Nouioui I."/>
        </authorList>
    </citation>
    <scope>NUCLEOTIDE SEQUENCE [LARGE SCALE GENOMIC DNA]</scope>
    <source>
        <strain evidence="3">DSM 41982</strain>
    </source>
</reference>
<organism evidence="2 3">
    <name type="scientific">Streptomyces evansiae</name>
    <dbReference type="NCBI Taxonomy" id="3075535"/>
    <lineage>
        <taxon>Bacteria</taxon>
        <taxon>Bacillati</taxon>
        <taxon>Actinomycetota</taxon>
        <taxon>Actinomycetes</taxon>
        <taxon>Kitasatosporales</taxon>
        <taxon>Streptomycetaceae</taxon>
        <taxon>Streptomyces</taxon>
    </lineage>
</organism>
<keyword evidence="2" id="KW-0413">Isomerase</keyword>
<dbReference type="NCBIfam" id="NF004051">
    <property type="entry name" value="PRK05571.1"/>
    <property type="match status" value="1"/>
</dbReference>
<dbReference type="PANTHER" id="PTHR30345:SF0">
    <property type="entry name" value="DNA DAMAGE-REPAIR_TOLERATION PROTEIN DRT102"/>
    <property type="match status" value="1"/>
</dbReference>
<sequence length="161" mass="16718">MSGSERVRIAVAADHNGLVLKAELSAWLRGGGYDVHDLGAYGDDPDTVVDYPPLCWALCREVTAGRAARGIVLGGSGLGETVVCNKVPGIRAGLCHDVWSAGVSRGNNDANVLVLAARTLPPARALEVAGTWLTTPFRGGVHARRLSQIAAVERGEPPTGG</sequence>
<dbReference type="EMBL" id="JAVRER010000009">
    <property type="protein sequence ID" value="MDT0415462.1"/>
    <property type="molecule type" value="Genomic_DNA"/>
</dbReference>
<comment type="caution">
    <text evidence="2">The sequence shown here is derived from an EMBL/GenBank/DDBJ whole genome shotgun (WGS) entry which is preliminary data.</text>
</comment>
<dbReference type="Proteomes" id="UP001183607">
    <property type="component" value="Unassembled WGS sequence"/>
</dbReference>
<dbReference type="GO" id="GO:0016861">
    <property type="term" value="F:intramolecular oxidoreductase activity, interconverting aldoses and ketoses"/>
    <property type="evidence" value="ECO:0007669"/>
    <property type="project" value="UniProtKB-ARBA"/>
</dbReference>
<accession>A0ABD5E3S6</accession>
<proteinExistence type="inferred from homology"/>
<dbReference type="InterPro" id="IPR036569">
    <property type="entry name" value="RpiB_LacA_LacB_sf"/>
</dbReference>
<evidence type="ECO:0000313" key="3">
    <source>
        <dbReference type="Proteomes" id="UP001183607"/>
    </source>
</evidence>
<evidence type="ECO:0000256" key="1">
    <source>
        <dbReference type="ARBA" id="ARBA00008754"/>
    </source>
</evidence>
<dbReference type="PANTHER" id="PTHR30345">
    <property type="entry name" value="RIBOSE-5-PHOSPHATE ISOMERASE B"/>
    <property type="match status" value="1"/>
</dbReference>
<dbReference type="PIRSF" id="PIRSF005384">
    <property type="entry name" value="RpiB_LacA_B"/>
    <property type="match status" value="1"/>
</dbReference>
<evidence type="ECO:0000313" key="2">
    <source>
        <dbReference type="EMBL" id="MDT0415462.1"/>
    </source>
</evidence>
<dbReference type="InterPro" id="IPR003500">
    <property type="entry name" value="RpiB_LacA_LacB"/>
</dbReference>
<dbReference type="AlphaFoldDB" id="A0ABD5E3S6"/>
<dbReference type="Gene3D" id="3.40.1400.10">
    <property type="entry name" value="Sugar-phosphate isomerase, RpiB/LacA/LacB"/>
    <property type="match status" value="1"/>
</dbReference>
<dbReference type="NCBIfam" id="TIGR00689">
    <property type="entry name" value="rpiB_lacA_lacB"/>
    <property type="match status" value="1"/>
</dbReference>
<protein>
    <submittedName>
        <fullName evidence="2">RpiB/LacA/LacB family sugar-phosphate isomerase</fullName>
    </submittedName>
</protein>
<name>A0ABD5E3S6_9ACTN</name>
<dbReference type="SUPFAM" id="SSF89623">
    <property type="entry name" value="Ribose/Galactose isomerase RpiB/AlsB"/>
    <property type="match status" value="1"/>
</dbReference>
<dbReference type="Pfam" id="PF02502">
    <property type="entry name" value="LacAB_rpiB"/>
    <property type="match status" value="1"/>
</dbReference>
<gene>
    <name evidence="2" type="ORF">RM574_08155</name>
</gene>